<comment type="caution">
    <text evidence="1">The sequence shown here is derived from an EMBL/GenBank/DDBJ whole genome shotgun (WGS) entry which is preliminary data.</text>
</comment>
<reference evidence="1 2" key="1">
    <citation type="submission" date="2016-09" db="EMBL/GenBank/DDBJ databases">
        <title>Desulfuribacillus arsenicus sp. nov., an obligately anaerobic, dissimilatory arsenic- and antimonate-reducing bacterium isolated from anoxic sediments.</title>
        <authorList>
            <person name="Abin C.A."/>
            <person name="Hollibaugh J.T."/>
        </authorList>
    </citation>
    <scope>NUCLEOTIDE SEQUENCE [LARGE SCALE GENOMIC DNA]</scope>
    <source>
        <strain evidence="1 2">MLFW-2</strain>
    </source>
</reference>
<evidence type="ECO:0000313" key="2">
    <source>
        <dbReference type="Proteomes" id="UP000095255"/>
    </source>
</evidence>
<dbReference type="STRING" id="1390249.BHU72_01965"/>
<proteinExistence type="predicted"/>
<dbReference type="AlphaFoldDB" id="A0A1E5L6G4"/>
<evidence type="ECO:0000313" key="1">
    <source>
        <dbReference type="EMBL" id="OEH85589.1"/>
    </source>
</evidence>
<evidence type="ECO:0008006" key="3">
    <source>
        <dbReference type="Google" id="ProtNLM"/>
    </source>
</evidence>
<keyword evidence="2" id="KW-1185">Reference proteome</keyword>
<dbReference type="EMBL" id="MJAT01000012">
    <property type="protein sequence ID" value="OEH85589.1"/>
    <property type="molecule type" value="Genomic_DNA"/>
</dbReference>
<protein>
    <recommendedName>
        <fullName evidence="3">Dynamin family protein</fullName>
    </recommendedName>
</protein>
<dbReference type="RefSeq" id="WP_069701673.1">
    <property type="nucleotide sequence ID" value="NZ_MJAT01000012.1"/>
</dbReference>
<sequence>MKKMIQRESVVTLCEQLIAESKAIKENTGKHFIIQKVANHICERASEIKDICSVDKYDIYFNGKVEVGKSTAICNLFNLVDRSKFTVDKRPSDALLLKTASGRTTVCETVITQIEDDKSKIIVDPVSVEEFHVLVREYIKAISPNYNADTDSLPPEELIRALKNMLHIPSEYTSNEDRYQFLLDKFMVEHTEINQNELVNMLIVEVSKYINYENRTQIEYCCESGDFNEWLKKHFNDINDGRLDNCPLPSKIYIDIRKNDIDMGLPNFISRVIDTRGIDGGQRKDIQDVIKNKKSISIMNDEIGMIGGNADLMNIMKQVLVKENMDLRHRVFLIGLERDCELSDVPDADGNRESGKKIKTQQAINRMKKSGINFSFENIAFYNSFYGIAIASSNKKIMKICSEQYDQEKNEFFNFIEDGLKFMYSGYRKELMDLLDKVKLLEKNSITEEVLIKLDQSKDAVIVTKEEAKHQVYDLIGKLEEEIQGTHPSVLRASVNRLGIYPSFNLYATIQKLGGEEFTKKCLEVKRELVGNIKGRFGCSVGIEEVILQTLLSKIDLEYYNYYEKSRALYYEISDRGLHNVETWEKPLQYWGDGNKKYRERVTVDILREVMKKEVQKSLSKFLILDLFFDGLVKFMDFNQQ</sequence>
<organism evidence="1 2">
    <name type="scientific">Desulfuribacillus stibiiarsenatis</name>
    <dbReference type="NCBI Taxonomy" id="1390249"/>
    <lineage>
        <taxon>Bacteria</taxon>
        <taxon>Bacillati</taxon>
        <taxon>Bacillota</taxon>
        <taxon>Desulfuribacillia</taxon>
        <taxon>Desulfuribacillales</taxon>
        <taxon>Desulfuribacillaceae</taxon>
        <taxon>Desulfuribacillus</taxon>
    </lineage>
</organism>
<dbReference type="Proteomes" id="UP000095255">
    <property type="component" value="Unassembled WGS sequence"/>
</dbReference>
<name>A0A1E5L6G4_9FIRM</name>
<accession>A0A1E5L6G4</accession>
<gene>
    <name evidence="1" type="ORF">BHU72_01965</name>
</gene>